<keyword evidence="5" id="KW-0732">Signal</keyword>
<dbReference type="EMBL" id="BKAU01000002">
    <property type="protein sequence ID" value="GEP96682.1"/>
    <property type="molecule type" value="Genomic_DNA"/>
</dbReference>
<dbReference type="AlphaFoldDB" id="A0A512RLY1"/>
<dbReference type="PANTHER" id="PTHR32303">
    <property type="entry name" value="QUINOPROTEIN ALCOHOL DEHYDROGENASE (CYTOCHROME C)"/>
    <property type="match status" value="1"/>
</dbReference>
<comment type="cofactor">
    <cofactor evidence="1">
        <name>pyrroloquinoline quinone</name>
        <dbReference type="ChEBI" id="CHEBI:58442"/>
    </cofactor>
</comment>
<protein>
    <recommendedName>
        <fullName evidence="9">Cytochrome c domain-containing protein</fullName>
    </recommendedName>
</protein>
<keyword evidence="4 8" id="KW-0479">Metal-binding</keyword>
<evidence type="ECO:0000256" key="8">
    <source>
        <dbReference type="PROSITE-ProRule" id="PRU00433"/>
    </source>
</evidence>
<dbReference type="GO" id="GO:0009055">
    <property type="term" value="F:electron transfer activity"/>
    <property type="evidence" value="ECO:0007669"/>
    <property type="project" value="InterPro"/>
</dbReference>
<dbReference type="RefSeq" id="WP_146863141.1">
    <property type="nucleotide sequence ID" value="NZ_BKAU01000002.1"/>
</dbReference>
<gene>
    <name evidence="10" type="ORF">CCY01nite_29420</name>
</gene>
<dbReference type="InterPro" id="IPR036909">
    <property type="entry name" value="Cyt_c-like_dom_sf"/>
</dbReference>
<comment type="similarity">
    <text evidence="2">Belongs to the bacterial PQQ dehydrogenase family.</text>
</comment>
<dbReference type="SUPFAM" id="SSF46626">
    <property type="entry name" value="Cytochrome c"/>
    <property type="match status" value="1"/>
</dbReference>
<name>A0A512RLY1_9BACT</name>
<dbReference type="InterPro" id="IPR002372">
    <property type="entry name" value="PQQ_rpt_dom"/>
</dbReference>
<evidence type="ECO:0000313" key="10">
    <source>
        <dbReference type="EMBL" id="GEP96682.1"/>
    </source>
</evidence>
<organism evidence="10 11">
    <name type="scientific">Chitinophaga cymbidii</name>
    <dbReference type="NCBI Taxonomy" id="1096750"/>
    <lineage>
        <taxon>Bacteria</taxon>
        <taxon>Pseudomonadati</taxon>
        <taxon>Bacteroidota</taxon>
        <taxon>Chitinophagia</taxon>
        <taxon>Chitinophagales</taxon>
        <taxon>Chitinophagaceae</taxon>
        <taxon>Chitinophaga</taxon>
    </lineage>
</organism>
<evidence type="ECO:0000256" key="7">
    <source>
        <dbReference type="ARBA" id="ARBA00023004"/>
    </source>
</evidence>
<reference evidence="10 11" key="1">
    <citation type="submission" date="2019-07" db="EMBL/GenBank/DDBJ databases">
        <title>Whole genome shotgun sequence of Chitinophaga cymbidii NBRC 109752.</title>
        <authorList>
            <person name="Hosoyama A."/>
            <person name="Uohara A."/>
            <person name="Ohji S."/>
            <person name="Ichikawa N."/>
        </authorList>
    </citation>
    <scope>NUCLEOTIDE SEQUENCE [LARGE SCALE GENOMIC DNA]</scope>
    <source>
        <strain evidence="10 11">NBRC 109752</strain>
    </source>
</reference>
<dbReference type="GO" id="GO:0016020">
    <property type="term" value="C:membrane"/>
    <property type="evidence" value="ECO:0007669"/>
    <property type="project" value="InterPro"/>
</dbReference>
<dbReference type="CDD" id="cd10280">
    <property type="entry name" value="PQQ_mGDH"/>
    <property type="match status" value="1"/>
</dbReference>
<evidence type="ECO:0000256" key="4">
    <source>
        <dbReference type="ARBA" id="ARBA00022723"/>
    </source>
</evidence>
<dbReference type="SUPFAM" id="SSF50998">
    <property type="entry name" value="Quinoprotein alcohol dehydrogenase-like"/>
    <property type="match status" value="1"/>
</dbReference>
<evidence type="ECO:0000256" key="6">
    <source>
        <dbReference type="ARBA" id="ARBA00023002"/>
    </source>
</evidence>
<evidence type="ECO:0000256" key="2">
    <source>
        <dbReference type="ARBA" id="ARBA00008156"/>
    </source>
</evidence>
<accession>A0A512RLY1</accession>
<evidence type="ECO:0000256" key="1">
    <source>
        <dbReference type="ARBA" id="ARBA00001931"/>
    </source>
</evidence>
<keyword evidence="3 8" id="KW-0349">Heme</keyword>
<dbReference type="GO" id="GO:0048038">
    <property type="term" value="F:quinone binding"/>
    <property type="evidence" value="ECO:0007669"/>
    <property type="project" value="InterPro"/>
</dbReference>
<dbReference type="SMART" id="SM00564">
    <property type="entry name" value="PQQ"/>
    <property type="match status" value="5"/>
</dbReference>
<dbReference type="Proteomes" id="UP000321436">
    <property type="component" value="Unassembled WGS sequence"/>
</dbReference>
<feature type="domain" description="Cytochrome c" evidence="9">
    <location>
        <begin position="462"/>
        <end position="539"/>
    </location>
</feature>
<evidence type="ECO:0000313" key="11">
    <source>
        <dbReference type="Proteomes" id="UP000321436"/>
    </source>
</evidence>
<dbReference type="InterPro" id="IPR018391">
    <property type="entry name" value="PQQ_b-propeller_rpt"/>
</dbReference>
<dbReference type="PROSITE" id="PS51007">
    <property type="entry name" value="CYTC"/>
    <property type="match status" value="1"/>
</dbReference>
<evidence type="ECO:0000256" key="3">
    <source>
        <dbReference type="ARBA" id="ARBA00022617"/>
    </source>
</evidence>
<dbReference type="GO" id="GO:0020037">
    <property type="term" value="F:heme binding"/>
    <property type="evidence" value="ECO:0007669"/>
    <property type="project" value="InterPro"/>
</dbReference>
<dbReference type="GO" id="GO:0046872">
    <property type="term" value="F:metal ion binding"/>
    <property type="evidence" value="ECO:0007669"/>
    <property type="project" value="UniProtKB-KW"/>
</dbReference>
<dbReference type="InterPro" id="IPR009056">
    <property type="entry name" value="Cyt_c-like_dom"/>
</dbReference>
<dbReference type="PROSITE" id="PS51257">
    <property type="entry name" value="PROKAR_LIPOPROTEIN"/>
    <property type="match status" value="1"/>
</dbReference>
<evidence type="ECO:0000256" key="5">
    <source>
        <dbReference type="ARBA" id="ARBA00022729"/>
    </source>
</evidence>
<keyword evidence="11" id="KW-1185">Reference proteome</keyword>
<keyword evidence="7 8" id="KW-0408">Iron</keyword>
<dbReference type="OrthoDB" id="9794322at2"/>
<evidence type="ECO:0000259" key="9">
    <source>
        <dbReference type="PROSITE" id="PS51007"/>
    </source>
</evidence>
<comment type="caution">
    <text evidence="10">The sequence shown here is derived from an EMBL/GenBank/DDBJ whole genome shotgun (WGS) entry which is preliminary data.</text>
</comment>
<sequence>MIARYVILAAIFLSCCRQAEKKTSWAEYLGGPDRNHYSSLDQINTTNVGQLRIAWEYHAGDSGQVQCNPIIIDSVLYGVTAYNHVFALHAGTGKEIWRNRASGEGAKNVNRGVTYWEDGDDKRILFAYADWLAAVDARTGTLIPSFGDSGKVSLKTGLGADAADKYVCSTTPGTLFNDLIIMPVRVGEGEGAADGHVQAFNVRTGKLAWVFHTIPQPGEKGYETWPANAYRDDNIGGVNSWPGMSIDRERGIVFVPTGSPAFDFYGGERKGQNLFANCVLALKAATGEYLWHFQTVHHDVWDRDLPAPPNLVTIHKDGKRTDAVAQITKSGYIFLFDRETGTPLYPVEERPFPASTLAGEETWPTQPVPVLPKPFTRQNITEKDISPFAENKEELLRIYHDAQKGTFRPLALNKMTILFPGADGGAEWGGAAVDPEGILYVNSNEMAWLLGLVNTPASGAQQQLSQGNVLYNTYCTSCHSGDRKGNPNSGYPSLEHIKQRMPREQVAKLIMSGKGMMPGFTNISAIERQAIIDFLFDEEKTEAPAKGSTIARGPYQFTGYNKFLDSKGYPAISPPWGMLTAIDLNTGQHLWQQTLGDFSELSAKGNGPTGTENYGGPVVTAGGLLFIAATKDGMFRAFDKRTGKLCWETKLPAAGFATPATYEWKGKQYVVVACGGTKLGAEKGDSYVAFVLP</sequence>
<dbReference type="GO" id="GO:0016614">
    <property type="term" value="F:oxidoreductase activity, acting on CH-OH group of donors"/>
    <property type="evidence" value="ECO:0007669"/>
    <property type="project" value="InterPro"/>
</dbReference>
<dbReference type="Gene3D" id="2.140.10.10">
    <property type="entry name" value="Quinoprotein alcohol dehydrogenase-like superfamily"/>
    <property type="match status" value="2"/>
</dbReference>
<dbReference type="InterPro" id="IPR011047">
    <property type="entry name" value="Quinoprotein_ADH-like_sf"/>
</dbReference>
<dbReference type="Gene3D" id="1.10.760.10">
    <property type="entry name" value="Cytochrome c-like domain"/>
    <property type="match status" value="1"/>
</dbReference>
<dbReference type="InterPro" id="IPR017511">
    <property type="entry name" value="PQQ_mDH"/>
</dbReference>
<keyword evidence="6" id="KW-0560">Oxidoreductase</keyword>
<dbReference type="PANTHER" id="PTHR32303:SF4">
    <property type="entry name" value="QUINOPROTEIN GLUCOSE DEHYDROGENASE"/>
    <property type="match status" value="1"/>
</dbReference>
<dbReference type="Pfam" id="PF01011">
    <property type="entry name" value="PQQ"/>
    <property type="match status" value="2"/>
</dbReference>
<proteinExistence type="inferred from homology"/>